<sequence>MDNPYFNGPIQISPKKSTITESIIFRPTSWSCVEGSRKNSSNSRNSSSRNDNNKRTGRNKHPCGIFGYTRQGISIYIKIVPPTIYLLEYSEDVTDQTLAELCIQLGPESIGKSENNSKVVILSNPIVNPQQIEIESSSDYSKSQSGNTSMIATWDKSVNNPYGFLSSLFSLKRLSPYVWMRIENYSISNRKYTTANIEIFAHYNQLSYTRSNEAIHISRFYWDLEVFSGTGQFPEASNPADGIFMGSGSHRSIGKNNDYLFHLKKMDHIHTKKEPQPIVIEMRNEGELIKKIITINRTLKIDRSYTYNGYGFDSPYIVKRSLLLKQLVPSSGKIRITKRPFIRKQYKGFLWKEFGWGLFLPGIEQLDLLPFFRKFYPGQQNYKLDTMGKKFTGVGKTGLTIPELNKFYLESDPKGLKIGGEYALQDSILLADLQDKLKIDYQLEKLANQVGITTEDILRFDDQEIVDRYIYQLDPGLYFKRGKSDTSPHLSLVKPGLYQPIVYIYDYTPLYIRALMESKNPLNTSIAIGLSYAYPALIYKMFYSRVIDRTLIDNLLVKYLLGIHSGSIFARTEYLIYSVAPLTKSNVSISEKQYMIKLVNTYKRFLSISKTSYIILDNNNDMIRYGPSDISNPPYPFAKNIIDQYLKSVFNIGPPVKTIQFESNMPLEQLIMTTKIKDITKYNSSSYRKSLAKQFGQKITTWIEVKWVYTNRGPFLLSEFNKIQKSSIVIISTTGEIRKVPPLVNIDYYWYRDTLVKILKKITDLPIYVSPKPAI</sequence>
<dbReference type="GO" id="GO:0000166">
    <property type="term" value="F:nucleotide binding"/>
    <property type="evidence" value="ECO:0007669"/>
    <property type="project" value="InterPro"/>
</dbReference>
<evidence type="ECO:0000256" key="3">
    <source>
        <dbReference type="ARBA" id="ARBA00023109"/>
    </source>
</evidence>
<dbReference type="PANTHER" id="PTHR10322">
    <property type="entry name" value="DNA POLYMERASE CATALYTIC SUBUNIT"/>
    <property type="match status" value="1"/>
</dbReference>
<dbReference type="GO" id="GO:0003887">
    <property type="term" value="F:DNA-directed DNA polymerase activity"/>
    <property type="evidence" value="ECO:0007669"/>
    <property type="project" value="UniProtKB-EC"/>
</dbReference>
<keyword evidence="2" id="KW-0548">Nucleotidyltransferase</keyword>
<organism evidence="7">
    <name type="scientific">Pithovirus LCPAC202</name>
    <dbReference type="NCBI Taxonomy" id="2506592"/>
    <lineage>
        <taxon>Viruses</taxon>
        <taxon>Pithoviruses</taxon>
    </lineage>
</organism>
<feature type="domain" description="DNA-directed DNA polymerase family B exonuclease" evidence="6">
    <location>
        <begin position="165"/>
        <end position="387"/>
    </location>
</feature>
<dbReference type="InterPro" id="IPR006133">
    <property type="entry name" value="DNA-dir_DNA_pol_B_exonuc"/>
</dbReference>
<dbReference type="PANTHER" id="PTHR10322:SF23">
    <property type="entry name" value="DNA POLYMERASE DELTA CATALYTIC SUBUNIT"/>
    <property type="match status" value="1"/>
</dbReference>
<gene>
    <name evidence="7" type="ORF">LCPAC202_02100</name>
</gene>
<dbReference type="GO" id="GO:0003676">
    <property type="term" value="F:nucleic acid binding"/>
    <property type="evidence" value="ECO:0007669"/>
    <property type="project" value="InterPro"/>
</dbReference>
<evidence type="ECO:0000256" key="2">
    <source>
        <dbReference type="ARBA" id="ARBA00022695"/>
    </source>
</evidence>
<feature type="region of interest" description="Disordered" evidence="5">
    <location>
        <begin position="32"/>
        <end position="63"/>
    </location>
</feature>
<dbReference type="GO" id="GO:0004527">
    <property type="term" value="F:exonuclease activity"/>
    <property type="evidence" value="ECO:0007669"/>
    <property type="project" value="UniProtKB-KW"/>
</dbReference>
<evidence type="ECO:0000259" key="6">
    <source>
        <dbReference type="Pfam" id="PF03104"/>
    </source>
</evidence>
<dbReference type="EMBL" id="MK500516">
    <property type="protein sequence ID" value="QBK91236.1"/>
    <property type="molecule type" value="Genomic_DNA"/>
</dbReference>
<keyword evidence="7" id="KW-0269">Exonuclease</keyword>
<keyword evidence="3" id="KW-0235">DNA replication</keyword>
<evidence type="ECO:0000256" key="1">
    <source>
        <dbReference type="ARBA" id="ARBA00022679"/>
    </source>
</evidence>
<dbReference type="InterPro" id="IPR036397">
    <property type="entry name" value="RNaseH_sf"/>
</dbReference>
<evidence type="ECO:0000256" key="4">
    <source>
        <dbReference type="ARBA" id="ARBA00049244"/>
    </source>
</evidence>
<dbReference type="GO" id="GO:0039693">
    <property type="term" value="P:viral DNA genome replication"/>
    <property type="evidence" value="ECO:0007669"/>
    <property type="project" value="UniProtKB-KW"/>
</dbReference>
<keyword evidence="7" id="KW-0540">Nuclease</keyword>
<dbReference type="GO" id="GO:0006261">
    <property type="term" value="P:DNA-templated DNA replication"/>
    <property type="evidence" value="ECO:0007669"/>
    <property type="project" value="TreeGrafter"/>
</dbReference>
<dbReference type="InterPro" id="IPR006172">
    <property type="entry name" value="DNA-dir_DNA_pol_B"/>
</dbReference>
<protein>
    <submittedName>
        <fullName evidence="7">DNA polymerase family B, exonuclease domain</fullName>
    </submittedName>
</protein>
<keyword evidence="1" id="KW-0808">Transferase</keyword>
<evidence type="ECO:0000313" key="7">
    <source>
        <dbReference type="EMBL" id="QBK91236.1"/>
    </source>
</evidence>
<evidence type="ECO:0000256" key="5">
    <source>
        <dbReference type="SAM" id="MobiDB-lite"/>
    </source>
</evidence>
<dbReference type="Pfam" id="PF03104">
    <property type="entry name" value="DNA_pol_B_exo1"/>
    <property type="match status" value="1"/>
</dbReference>
<name>A0A481Z6J8_9VIRU</name>
<comment type="catalytic activity">
    <reaction evidence="4">
        <text>DNA(n) + a 2'-deoxyribonucleoside 5'-triphosphate = DNA(n+1) + diphosphate</text>
        <dbReference type="Rhea" id="RHEA:22508"/>
        <dbReference type="Rhea" id="RHEA-COMP:17339"/>
        <dbReference type="Rhea" id="RHEA-COMP:17340"/>
        <dbReference type="ChEBI" id="CHEBI:33019"/>
        <dbReference type="ChEBI" id="CHEBI:61560"/>
        <dbReference type="ChEBI" id="CHEBI:173112"/>
        <dbReference type="EC" id="2.7.7.7"/>
    </reaction>
</comment>
<accession>A0A481Z6J8</accession>
<keyword evidence="3" id="KW-1194">Viral DNA replication</keyword>
<reference evidence="7" key="1">
    <citation type="journal article" date="2019" name="MBio">
        <title>Virus Genomes from Deep Sea Sediments Expand the Ocean Megavirome and Support Independent Origins of Viral Gigantism.</title>
        <authorList>
            <person name="Backstrom D."/>
            <person name="Yutin N."/>
            <person name="Jorgensen S.L."/>
            <person name="Dharamshi J."/>
            <person name="Homa F."/>
            <person name="Zaremba-Niedwiedzka K."/>
            <person name="Spang A."/>
            <person name="Wolf Y.I."/>
            <person name="Koonin E.V."/>
            <person name="Ettema T.J."/>
        </authorList>
    </citation>
    <scope>NUCLEOTIDE SEQUENCE</scope>
</reference>
<dbReference type="SMART" id="SM00486">
    <property type="entry name" value="POLBc"/>
    <property type="match status" value="1"/>
</dbReference>
<dbReference type="InterPro" id="IPR012337">
    <property type="entry name" value="RNaseH-like_sf"/>
</dbReference>
<feature type="compositionally biased region" description="Low complexity" evidence="5">
    <location>
        <begin position="38"/>
        <end position="50"/>
    </location>
</feature>
<dbReference type="SUPFAM" id="SSF53098">
    <property type="entry name" value="Ribonuclease H-like"/>
    <property type="match status" value="1"/>
</dbReference>
<dbReference type="Gene3D" id="3.30.420.10">
    <property type="entry name" value="Ribonuclease H-like superfamily/Ribonuclease H"/>
    <property type="match status" value="1"/>
</dbReference>
<proteinExistence type="predicted"/>
<dbReference type="InterPro" id="IPR050240">
    <property type="entry name" value="DNA_pol_type-B"/>
</dbReference>
<keyword evidence="7" id="KW-0378">Hydrolase</keyword>